<organism evidence="2 3">
    <name type="scientific">Thalassotalea piscium</name>
    <dbReference type="NCBI Taxonomy" id="1230533"/>
    <lineage>
        <taxon>Bacteria</taxon>
        <taxon>Pseudomonadati</taxon>
        <taxon>Pseudomonadota</taxon>
        <taxon>Gammaproteobacteria</taxon>
        <taxon>Alteromonadales</taxon>
        <taxon>Colwelliaceae</taxon>
        <taxon>Thalassotalea</taxon>
    </lineage>
</organism>
<protein>
    <recommendedName>
        <fullName evidence="4">DNA repair protein</fullName>
    </recommendedName>
</protein>
<evidence type="ECO:0000313" key="3">
    <source>
        <dbReference type="Proteomes" id="UP000537141"/>
    </source>
</evidence>
<proteinExistence type="predicted"/>
<evidence type="ECO:0000313" key="2">
    <source>
        <dbReference type="EMBL" id="MBB6543926.1"/>
    </source>
</evidence>
<name>A0A7X0NIC0_9GAMM</name>
<sequence length="254" mass="28487">MGIIIGLVIALIIIVVAINAIQQHKEKIEKEKRAKAAKQKAIIDETEELLLNMAHLPPNPKVVEVLNQRSLNAAKAMYSILPSVKGFKTRVQEMEARLKASKELGANTTDNTAFTLPDNEQQLVLILQTIKKLRAVLRSEQSKGSLDSQVFMAEDLQLDAMQLKINIESLHKRGMQAFQKEMLGSARQYFEKALQTLKAHPKQSEYTTTKASELEDQLLDITEALKTTNAADAAKKAKAEEDDLDLLFQPKKKW</sequence>
<keyword evidence="1" id="KW-0175">Coiled coil</keyword>
<dbReference type="AlphaFoldDB" id="A0A7X0NIC0"/>
<feature type="coiled-coil region" evidence="1">
    <location>
        <begin position="14"/>
        <end position="41"/>
    </location>
</feature>
<dbReference type="EMBL" id="JACHHU010000021">
    <property type="protein sequence ID" value="MBB6543926.1"/>
    <property type="molecule type" value="Genomic_DNA"/>
</dbReference>
<reference evidence="2 3" key="1">
    <citation type="submission" date="2020-08" db="EMBL/GenBank/DDBJ databases">
        <title>Genomic Encyclopedia of Type Strains, Phase IV (KMG-IV): sequencing the most valuable type-strain genomes for metagenomic binning, comparative biology and taxonomic classification.</title>
        <authorList>
            <person name="Goeker M."/>
        </authorList>
    </citation>
    <scope>NUCLEOTIDE SEQUENCE [LARGE SCALE GENOMIC DNA]</scope>
    <source>
        <strain evidence="2 3">DSM 26287</strain>
    </source>
</reference>
<evidence type="ECO:0008006" key="4">
    <source>
        <dbReference type="Google" id="ProtNLM"/>
    </source>
</evidence>
<dbReference type="Proteomes" id="UP000537141">
    <property type="component" value="Unassembled WGS sequence"/>
</dbReference>
<comment type="caution">
    <text evidence="2">The sequence shown here is derived from an EMBL/GenBank/DDBJ whole genome shotgun (WGS) entry which is preliminary data.</text>
</comment>
<dbReference type="RefSeq" id="WP_184424697.1">
    <property type="nucleotide sequence ID" value="NZ_AP027362.1"/>
</dbReference>
<keyword evidence="3" id="KW-1185">Reference proteome</keyword>
<evidence type="ECO:0000256" key="1">
    <source>
        <dbReference type="SAM" id="Coils"/>
    </source>
</evidence>
<accession>A0A7X0NIC0</accession>
<gene>
    <name evidence="2" type="ORF">HNQ55_002450</name>
</gene>